<dbReference type="KEGG" id="vhl:BME96_17370"/>
<evidence type="ECO:0000259" key="6">
    <source>
        <dbReference type="Pfam" id="PF02782"/>
    </source>
</evidence>
<dbReference type="PANTHER" id="PTHR43095">
    <property type="entry name" value="SUGAR KINASE"/>
    <property type="match status" value="1"/>
</dbReference>
<dbReference type="PANTHER" id="PTHR43095:SF2">
    <property type="entry name" value="GLUCONOKINASE"/>
    <property type="match status" value="1"/>
</dbReference>
<dbReference type="PROSITE" id="PS00445">
    <property type="entry name" value="FGGY_KINASES_2"/>
    <property type="match status" value="1"/>
</dbReference>
<comment type="similarity">
    <text evidence="1 4">Belongs to the FGGY kinase family.</text>
</comment>
<dbReference type="Pfam" id="PF02782">
    <property type="entry name" value="FGGY_C"/>
    <property type="match status" value="1"/>
</dbReference>
<evidence type="ECO:0000256" key="4">
    <source>
        <dbReference type="RuleBase" id="RU003733"/>
    </source>
</evidence>
<dbReference type="InterPro" id="IPR006002">
    <property type="entry name" value="Gluconate_kinase"/>
</dbReference>
<dbReference type="InterPro" id="IPR018483">
    <property type="entry name" value="Carb_kinase_FGGY_CS"/>
</dbReference>
<sequence>MKNEKYYLGVDIGTTSTKAVLFTKTGIVITNHTINYPLHTPNPLIAEQDPEEIFNAVLGTIRETMRKSDISSEQLTLISFSSAMHSLIAVDEQHNLLTNSITWADTRSATHAKKIKEEMNGHEIYLRTGTPIHAMSPLAKLVWLQDEKKDIFDQAAKFISIKEYVFYKLFGRYIIDHSIASATGMFNLEKMSWDEEALLVAGISSEQLSTPVPTTEIIKGTDKKLCEFMGISPDTPFVIGASDGVLSNLGVNAIDPGVIAVTIGTSGAIRTVSNTPRTDPKGRIFCYALTENHWVIGGPVNNGGMVLRWLRDEFAAAEVETAKRLSIDPYDVLTKIASGVNPGSDGLLFHPYMTGERAPLWNANARASFFGLSIHHQKQHMIRAVLEGIIYNLYTVLLALEELTGEPKRIQATGGFARSQMWRQLMADIFDKQVVVPESYESSCLGAIVLGMYALNEIDDFSIVSEMVGKTHTHEPVEETTNFYRELLPIYIRLSRLFEEEYDSITEFQRKHISADKA</sequence>
<dbReference type="InterPro" id="IPR050406">
    <property type="entry name" value="FGGY_Carb_Kinase"/>
</dbReference>
<dbReference type="Gene3D" id="3.30.420.40">
    <property type="match status" value="2"/>
</dbReference>
<dbReference type="GO" id="GO:0019521">
    <property type="term" value="P:D-gluconate metabolic process"/>
    <property type="evidence" value="ECO:0007669"/>
    <property type="project" value="InterPro"/>
</dbReference>
<evidence type="ECO:0000256" key="1">
    <source>
        <dbReference type="ARBA" id="ARBA00009156"/>
    </source>
</evidence>
<dbReference type="GeneID" id="71516182"/>
<keyword evidence="3 4" id="KW-0418">Kinase</keyword>
<evidence type="ECO:0000256" key="2">
    <source>
        <dbReference type="ARBA" id="ARBA00022679"/>
    </source>
</evidence>
<name>A0AAC9NMN1_VIRHA</name>
<gene>
    <name evidence="7" type="ORF">BME96_17370</name>
</gene>
<dbReference type="NCBIfam" id="TIGR01314">
    <property type="entry name" value="gntK_FGGY"/>
    <property type="match status" value="1"/>
</dbReference>
<proteinExistence type="inferred from homology"/>
<evidence type="ECO:0000313" key="7">
    <source>
        <dbReference type="EMBL" id="APC49856.1"/>
    </source>
</evidence>
<dbReference type="AlphaFoldDB" id="A0AAC9NMN1"/>
<dbReference type="Proteomes" id="UP000182945">
    <property type="component" value="Chromosome"/>
</dbReference>
<reference evidence="7 8" key="1">
    <citation type="submission" date="2016-11" db="EMBL/GenBank/DDBJ databases">
        <title>Complete genome sequencing of Virgibacillus halodenitrificans PDB-F2.</title>
        <authorList>
            <person name="Sun Z."/>
            <person name="Zhou Y."/>
            <person name="Li H."/>
        </authorList>
    </citation>
    <scope>NUCLEOTIDE SEQUENCE [LARGE SCALE GENOMIC DNA]</scope>
    <source>
        <strain evidence="7 8">PDB-F2</strain>
    </source>
</reference>
<dbReference type="InterPro" id="IPR018484">
    <property type="entry name" value="FGGY_N"/>
</dbReference>
<dbReference type="InterPro" id="IPR000577">
    <property type="entry name" value="Carb_kinase_FGGY"/>
</dbReference>
<evidence type="ECO:0000256" key="3">
    <source>
        <dbReference type="ARBA" id="ARBA00022777"/>
    </source>
</evidence>
<dbReference type="Pfam" id="PF00370">
    <property type="entry name" value="FGGY_N"/>
    <property type="match status" value="1"/>
</dbReference>
<organism evidence="7 8">
    <name type="scientific">Virgibacillus halodenitrificans</name>
    <name type="common">Bacillus halodenitrificans</name>
    <dbReference type="NCBI Taxonomy" id="1482"/>
    <lineage>
        <taxon>Bacteria</taxon>
        <taxon>Bacillati</taxon>
        <taxon>Bacillota</taxon>
        <taxon>Bacilli</taxon>
        <taxon>Bacillales</taxon>
        <taxon>Bacillaceae</taxon>
        <taxon>Virgibacillus</taxon>
    </lineage>
</organism>
<dbReference type="RefSeq" id="WP_071649770.1">
    <property type="nucleotide sequence ID" value="NZ_CP017962.1"/>
</dbReference>
<keyword evidence="2 4" id="KW-0808">Transferase</keyword>
<feature type="domain" description="Carbohydrate kinase FGGY N-terminal" evidence="5">
    <location>
        <begin position="6"/>
        <end position="250"/>
    </location>
</feature>
<evidence type="ECO:0000259" key="5">
    <source>
        <dbReference type="Pfam" id="PF00370"/>
    </source>
</evidence>
<feature type="domain" description="Carbohydrate kinase FGGY C-terminal" evidence="6">
    <location>
        <begin position="260"/>
        <end position="455"/>
    </location>
</feature>
<protein>
    <submittedName>
        <fullName evidence="7">Gluconokinase</fullName>
    </submittedName>
</protein>
<evidence type="ECO:0000313" key="8">
    <source>
        <dbReference type="Proteomes" id="UP000182945"/>
    </source>
</evidence>
<dbReference type="EMBL" id="CP017962">
    <property type="protein sequence ID" value="APC49856.1"/>
    <property type="molecule type" value="Genomic_DNA"/>
</dbReference>
<dbReference type="InterPro" id="IPR043129">
    <property type="entry name" value="ATPase_NBD"/>
</dbReference>
<dbReference type="PROSITE" id="PS00933">
    <property type="entry name" value="FGGY_KINASES_1"/>
    <property type="match status" value="1"/>
</dbReference>
<dbReference type="InterPro" id="IPR018485">
    <property type="entry name" value="FGGY_C"/>
</dbReference>
<dbReference type="SUPFAM" id="SSF53067">
    <property type="entry name" value="Actin-like ATPase domain"/>
    <property type="match status" value="2"/>
</dbReference>
<dbReference type="PIRSF" id="PIRSF000538">
    <property type="entry name" value="GlpK"/>
    <property type="match status" value="1"/>
</dbReference>
<accession>A0AAC9NMN1</accession>
<dbReference type="GO" id="GO:0046316">
    <property type="term" value="F:gluconokinase activity"/>
    <property type="evidence" value="ECO:0007669"/>
    <property type="project" value="InterPro"/>
</dbReference>
<dbReference type="CDD" id="cd07770">
    <property type="entry name" value="ASKHA_NBD_FGGY_GntK"/>
    <property type="match status" value="1"/>
</dbReference>